<dbReference type="KEGG" id="bma:BMAA0072"/>
<sequence>MNEINILHEPLTAASSNYPDIAITGGQGMTAVAIRFSSMRPHGRATYSRAITSNYEPLRSASPLNSRRDGRRSAIPRPPHRGERVSRPPHRRASRNASRAAKRRHIDAMPRDLVV</sequence>
<feature type="compositionally biased region" description="Basic residues" evidence="1">
    <location>
        <begin position="87"/>
        <end position="105"/>
    </location>
</feature>
<name>A0A0H2WAJ8_BURMA</name>
<dbReference type="AlphaFoldDB" id="A0A0H2WAJ8"/>
<accession>A0A0H2WAJ8</accession>
<feature type="compositionally biased region" description="Basic and acidic residues" evidence="1">
    <location>
        <begin position="106"/>
        <end position="115"/>
    </location>
</feature>
<dbReference type="EMBL" id="CP000011">
    <property type="protein sequence ID" value="AAU46099.1"/>
    <property type="molecule type" value="Genomic_DNA"/>
</dbReference>
<evidence type="ECO:0000313" key="3">
    <source>
        <dbReference type="Proteomes" id="UP000006693"/>
    </source>
</evidence>
<reference evidence="2 3" key="1">
    <citation type="journal article" date="2004" name="Proc. Natl. Acad. Sci. U.S.A.">
        <title>Structural flexibility in the Burkholderia mallei genome.</title>
        <authorList>
            <person name="Nierman W.C."/>
            <person name="DeShazer D."/>
            <person name="Kim H.S."/>
            <person name="Tettelin H."/>
            <person name="Nelson K.E."/>
            <person name="Feldblyum T."/>
            <person name="Ulrich R.L."/>
            <person name="Ronning C.M."/>
            <person name="Brinkac L.M."/>
            <person name="Daugherty S.C."/>
            <person name="Davidsen T.D."/>
            <person name="Deboy R.T."/>
            <person name="Dimitrov G."/>
            <person name="Dodson R.J."/>
            <person name="Durkin A.S."/>
            <person name="Gwinn M.L."/>
            <person name="Haft D.H."/>
            <person name="Khouri H."/>
            <person name="Kolonay J.F."/>
            <person name="Madupu R."/>
            <person name="Mohammoud Y."/>
            <person name="Nelson W.C."/>
            <person name="Radune D."/>
            <person name="Romero C.M."/>
            <person name="Sarria S."/>
            <person name="Selengut J."/>
            <person name="Shamblin C."/>
            <person name="Sullivan S.A."/>
            <person name="White O."/>
            <person name="Yu Y."/>
            <person name="Zafar N."/>
            <person name="Zhou L."/>
            <person name="Fraser C.M."/>
        </authorList>
    </citation>
    <scope>NUCLEOTIDE SEQUENCE [LARGE SCALE GENOMIC DNA]</scope>
    <source>
        <strain evidence="2 3">ATCC 23344</strain>
    </source>
</reference>
<protein>
    <submittedName>
        <fullName evidence="2">Uncharacterized protein</fullName>
    </submittedName>
</protein>
<dbReference type="Proteomes" id="UP000006693">
    <property type="component" value="Chromosome 2"/>
</dbReference>
<evidence type="ECO:0000256" key="1">
    <source>
        <dbReference type="SAM" id="MobiDB-lite"/>
    </source>
</evidence>
<keyword evidence="3" id="KW-1185">Reference proteome</keyword>
<dbReference type="HOGENOM" id="CLU_2104403_0_0_4"/>
<evidence type="ECO:0000313" key="2">
    <source>
        <dbReference type="EMBL" id="AAU46099.1"/>
    </source>
</evidence>
<feature type="region of interest" description="Disordered" evidence="1">
    <location>
        <begin position="48"/>
        <end position="115"/>
    </location>
</feature>
<organism evidence="2 3">
    <name type="scientific">Burkholderia mallei (strain ATCC 23344)</name>
    <dbReference type="NCBI Taxonomy" id="243160"/>
    <lineage>
        <taxon>Bacteria</taxon>
        <taxon>Pseudomonadati</taxon>
        <taxon>Pseudomonadota</taxon>
        <taxon>Betaproteobacteria</taxon>
        <taxon>Burkholderiales</taxon>
        <taxon>Burkholderiaceae</taxon>
        <taxon>Burkholderia</taxon>
        <taxon>pseudomallei group</taxon>
    </lineage>
</organism>
<gene>
    <name evidence="2" type="ordered locus">BMAA0072</name>
</gene>
<proteinExistence type="predicted"/>